<sequence length="78" mass="8971">MMLKRRHGKCAAPQLILFLKAKSDTTRVGCVLGQWHMTSSIRDHTRSKGRSSLKSPEQEIASTNWRHPWDLTSELLRV</sequence>
<dbReference type="EMBL" id="BQNB010019537">
    <property type="protein sequence ID" value="GJT86328.1"/>
    <property type="molecule type" value="Genomic_DNA"/>
</dbReference>
<accession>A0ABQ5HEM5</accession>
<evidence type="ECO:0000313" key="1">
    <source>
        <dbReference type="EMBL" id="GJT86328.1"/>
    </source>
</evidence>
<organism evidence="1 2">
    <name type="scientific">Tanacetum coccineum</name>
    <dbReference type="NCBI Taxonomy" id="301880"/>
    <lineage>
        <taxon>Eukaryota</taxon>
        <taxon>Viridiplantae</taxon>
        <taxon>Streptophyta</taxon>
        <taxon>Embryophyta</taxon>
        <taxon>Tracheophyta</taxon>
        <taxon>Spermatophyta</taxon>
        <taxon>Magnoliopsida</taxon>
        <taxon>eudicotyledons</taxon>
        <taxon>Gunneridae</taxon>
        <taxon>Pentapetalae</taxon>
        <taxon>asterids</taxon>
        <taxon>campanulids</taxon>
        <taxon>Asterales</taxon>
        <taxon>Asteraceae</taxon>
        <taxon>Asteroideae</taxon>
        <taxon>Anthemideae</taxon>
        <taxon>Anthemidinae</taxon>
        <taxon>Tanacetum</taxon>
    </lineage>
</organism>
<name>A0ABQ5HEM5_9ASTR</name>
<reference evidence="1" key="1">
    <citation type="journal article" date="2022" name="Int. J. Mol. Sci.">
        <title>Draft Genome of Tanacetum Coccineum: Genomic Comparison of Closely Related Tanacetum-Family Plants.</title>
        <authorList>
            <person name="Yamashiro T."/>
            <person name="Shiraishi A."/>
            <person name="Nakayama K."/>
            <person name="Satake H."/>
        </authorList>
    </citation>
    <scope>NUCLEOTIDE SEQUENCE</scope>
</reference>
<proteinExistence type="predicted"/>
<dbReference type="Proteomes" id="UP001151760">
    <property type="component" value="Unassembled WGS sequence"/>
</dbReference>
<keyword evidence="2" id="KW-1185">Reference proteome</keyword>
<comment type="caution">
    <text evidence="1">The sequence shown here is derived from an EMBL/GenBank/DDBJ whole genome shotgun (WGS) entry which is preliminary data.</text>
</comment>
<protein>
    <submittedName>
        <fullName evidence="1">Uncharacterized protein</fullName>
    </submittedName>
</protein>
<gene>
    <name evidence="1" type="ORF">Tco_1068045</name>
</gene>
<evidence type="ECO:0000313" key="2">
    <source>
        <dbReference type="Proteomes" id="UP001151760"/>
    </source>
</evidence>
<reference evidence="1" key="2">
    <citation type="submission" date="2022-01" db="EMBL/GenBank/DDBJ databases">
        <authorList>
            <person name="Yamashiro T."/>
            <person name="Shiraishi A."/>
            <person name="Satake H."/>
            <person name="Nakayama K."/>
        </authorList>
    </citation>
    <scope>NUCLEOTIDE SEQUENCE</scope>
</reference>